<evidence type="ECO:0000313" key="2">
    <source>
        <dbReference type="Proteomes" id="UP001497482"/>
    </source>
</evidence>
<keyword evidence="2" id="KW-1185">Reference proteome</keyword>
<gene>
    <name evidence="1" type="ORF">KC01_LOCUS14659</name>
</gene>
<reference evidence="1 2" key="1">
    <citation type="submission" date="2024-04" db="EMBL/GenBank/DDBJ databases">
        <authorList>
            <person name="Waldvogel A.-M."/>
            <person name="Schoenle A."/>
        </authorList>
    </citation>
    <scope>NUCLEOTIDE SEQUENCE [LARGE SCALE GENOMIC DNA]</scope>
</reference>
<sequence>MAPPALICGSVLRLVHYDQTDGSAAARLSRQAPVECELVVLLRPQTWPARVKWVVKSWSMEAPGDYMLTWFHRFDMRCLDLLECA</sequence>
<dbReference type="AlphaFoldDB" id="A0AAV2K321"/>
<organism evidence="1 2">
    <name type="scientific">Knipowitschia caucasica</name>
    <name type="common">Caucasian dwarf goby</name>
    <name type="synonym">Pomatoschistus caucasicus</name>
    <dbReference type="NCBI Taxonomy" id="637954"/>
    <lineage>
        <taxon>Eukaryota</taxon>
        <taxon>Metazoa</taxon>
        <taxon>Chordata</taxon>
        <taxon>Craniata</taxon>
        <taxon>Vertebrata</taxon>
        <taxon>Euteleostomi</taxon>
        <taxon>Actinopterygii</taxon>
        <taxon>Neopterygii</taxon>
        <taxon>Teleostei</taxon>
        <taxon>Neoteleostei</taxon>
        <taxon>Acanthomorphata</taxon>
        <taxon>Gobiaria</taxon>
        <taxon>Gobiiformes</taxon>
        <taxon>Gobioidei</taxon>
        <taxon>Gobiidae</taxon>
        <taxon>Gobiinae</taxon>
        <taxon>Knipowitschia</taxon>
    </lineage>
</organism>
<name>A0AAV2K321_KNICA</name>
<evidence type="ECO:0000313" key="1">
    <source>
        <dbReference type="EMBL" id="CAL1584300.1"/>
    </source>
</evidence>
<protein>
    <submittedName>
        <fullName evidence="1">Uncharacterized protein</fullName>
    </submittedName>
</protein>
<dbReference type="EMBL" id="OZ035838">
    <property type="protein sequence ID" value="CAL1584300.1"/>
    <property type="molecule type" value="Genomic_DNA"/>
</dbReference>
<accession>A0AAV2K321</accession>
<dbReference type="Proteomes" id="UP001497482">
    <property type="component" value="Chromosome 16"/>
</dbReference>
<proteinExistence type="predicted"/>